<feature type="transmembrane region" description="Helical" evidence="5">
    <location>
        <begin position="266"/>
        <end position="285"/>
    </location>
</feature>
<dbReference type="GO" id="GO:0016020">
    <property type="term" value="C:membrane"/>
    <property type="evidence" value="ECO:0007669"/>
    <property type="project" value="UniProtKB-SubCell"/>
</dbReference>
<dbReference type="EMBL" id="DYVR01000155">
    <property type="protein sequence ID" value="HJF85133.1"/>
    <property type="molecule type" value="Genomic_DNA"/>
</dbReference>
<dbReference type="Pfam" id="PF05154">
    <property type="entry name" value="TM2"/>
    <property type="match status" value="1"/>
</dbReference>
<feature type="transmembrane region" description="Helical" evidence="5">
    <location>
        <begin position="30"/>
        <end position="48"/>
    </location>
</feature>
<feature type="transmembrane region" description="Helical" evidence="5">
    <location>
        <begin position="7"/>
        <end position="24"/>
    </location>
</feature>
<keyword evidence="4 5" id="KW-0472">Membrane</keyword>
<keyword evidence="3 5" id="KW-1133">Transmembrane helix</keyword>
<sequence>MFTIITIIVMLFFVAAFAGFVTGLNVLEEFLPLIAIAVGAGAVSYMVFKPKNKQLKLDLDDSDNNKMLEESFQNALEDYNYIKGSLKYIKDPQLKRLVQSMQKTAWNILTYLQKHPEKIPTARRFIDYYQDSAAGLLEKYIEIDNTQLATENVQDIKERTKETLYGLNNAYTEQFEKIINEQLLNMDAEMKVMKQSLKADGYSTEKPAEQDAVKQGVKPSMENLNSYCGRRKGRHNFNFQQLKQRMANVPQHLYDNDSNYVLKRKLTAGALGIFFGSFGAHKFYLGKTFWGALYLLFCWTGVPFIVGLVEGVRYIFMSQDDFFDKYIEK</sequence>
<feature type="transmembrane region" description="Helical" evidence="5">
    <location>
        <begin position="291"/>
        <end position="316"/>
    </location>
</feature>
<accession>A0A921HMY3</accession>
<comment type="caution">
    <text evidence="7">The sequence shown here is derived from an EMBL/GenBank/DDBJ whole genome shotgun (WGS) entry which is preliminary data.</text>
</comment>
<proteinExistence type="predicted"/>
<evidence type="ECO:0000313" key="7">
    <source>
        <dbReference type="EMBL" id="HJF85133.1"/>
    </source>
</evidence>
<dbReference type="InterPro" id="IPR018770">
    <property type="entry name" value="ChloroindolylP_hydrolase"/>
</dbReference>
<dbReference type="AlphaFoldDB" id="A0A921HMY3"/>
<keyword evidence="2 5" id="KW-0812">Transmembrane</keyword>
<dbReference type="Proteomes" id="UP000780768">
    <property type="component" value="Unassembled WGS sequence"/>
</dbReference>
<evidence type="ECO:0000256" key="1">
    <source>
        <dbReference type="ARBA" id="ARBA00004141"/>
    </source>
</evidence>
<dbReference type="Pfam" id="PF10112">
    <property type="entry name" value="Halogen_Hydrol"/>
    <property type="match status" value="1"/>
</dbReference>
<gene>
    <name evidence="7" type="ORF">K8V65_05695</name>
</gene>
<evidence type="ECO:0000259" key="6">
    <source>
        <dbReference type="Pfam" id="PF05154"/>
    </source>
</evidence>
<evidence type="ECO:0000256" key="3">
    <source>
        <dbReference type="ARBA" id="ARBA00022989"/>
    </source>
</evidence>
<dbReference type="InterPro" id="IPR007829">
    <property type="entry name" value="TM2"/>
</dbReference>
<evidence type="ECO:0000313" key="8">
    <source>
        <dbReference type="Proteomes" id="UP000780768"/>
    </source>
</evidence>
<reference evidence="7" key="2">
    <citation type="submission" date="2021-09" db="EMBL/GenBank/DDBJ databases">
        <authorList>
            <person name="Gilroy R."/>
        </authorList>
    </citation>
    <scope>NUCLEOTIDE SEQUENCE</scope>
    <source>
        <strain evidence="7">7318</strain>
    </source>
</reference>
<evidence type="ECO:0000256" key="4">
    <source>
        <dbReference type="ARBA" id="ARBA00023136"/>
    </source>
</evidence>
<comment type="subcellular location">
    <subcellularLocation>
        <location evidence="1">Membrane</location>
        <topology evidence="1">Multi-pass membrane protein</topology>
    </subcellularLocation>
</comment>
<evidence type="ECO:0000256" key="2">
    <source>
        <dbReference type="ARBA" id="ARBA00022692"/>
    </source>
</evidence>
<name>A0A921HMY3_9FIRM</name>
<reference evidence="7" key="1">
    <citation type="journal article" date="2021" name="PeerJ">
        <title>Extensive microbial diversity within the chicken gut microbiome revealed by metagenomics and culture.</title>
        <authorList>
            <person name="Gilroy R."/>
            <person name="Ravi A."/>
            <person name="Getino M."/>
            <person name="Pursley I."/>
            <person name="Horton D.L."/>
            <person name="Alikhan N.F."/>
            <person name="Baker D."/>
            <person name="Gharbi K."/>
            <person name="Hall N."/>
            <person name="Watson M."/>
            <person name="Adriaenssens E.M."/>
            <person name="Foster-Nyarko E."/>
            <person name="Jarju S."/>
            <person name="Secka A."/>
            <person name="Antonio M."/>
            <person name="Oren A."/>
            <person name="Chaudhuri R.R."/>
            <person name="La Ragione R."/>
            <person name="Hildebrand F."/>
            <person name="Pallen M.J."/>
        </authorList>
    </citation>
    <scope>NUCLEOTIDE SEQUENCE</scope>
    <source>
        <strain evidence="7">7318</strain>
    </source>
</reference>
<feature type="domain" description="TM2" evidence="6">
    <location>
        <begin position="263"/>
        <end position="311"/>
    </location>
</feature>
<evidence type="ECO:0000256" key="5">
    <source>
        <dbReference type="SAM" id="Phobius"/>
    </source>
</evidence>
<organism evidence="7 8">
    <name type="scientific">Megamonas hypermegale</name>
    <dbReference type="NCBI Taxonomy" id="158847"/>
    <lineage>
        <taxon>Bacteria</taxon>
        <taxon>Bacillati</taxon>
        <taxon>Bacillota</taxon>
        <taxon>Negativicutes</taxon>
        <taxon>Selenomonadales</taxon>
        <taxon>Selenomonadaceae</taxon>
        <taxon>Megamonas</taxon>
    </lineage>
</organism>
<protein>
    <submittedName>
        <fullName evidence="7">5-bromo-4-chloroindolyl phosphate hydrolysis family protein</fullName>
    </submittedName>
</protein>